<dbReference type="PANTHER" id="PTHR11654">
    <property type="entry name" value="OLIGOPEPTIDE TRANSPORTER-RELATED"/>
    <property type="match status" value="1"/>
</dbReference>
<comment type="caution">
    <text evidence="3">The sequence shown here is derived from an EMBL/GenBank/DDBJ whole genome shotgun (WGS) entry which is preliminary data.</text>
</comment>
<dbReference type="OrthoDB" id="8904098at2759"/>
<dbReference type="EMBL" id="JAMYWD010000003">
    <property type="protein sequence ID" value="KAJ4977035.1"/>
    <property type="molecule type" value="Genomic_DNA"/>
</dbReference>
<evidence type="ECO:0000256" key="1">
    <source>
        <dbReference type="SAM" id="Phobius"/>
    </source>
</evidence>
<reference evidence="3" key="1">
    <citation type="journal article" date="2023" name="Plant J.">
        <title>The genome of the king protea, Protea cynaroides.</title>
        <authorList>
            <person name="Chang J."/>
            <person name="Duong T.A."/>
            <person name="Schoeman C."/>
            <person name="Ma X."/>
            <person name="Roodt D."/>
            <person name="Barker N."/>
            <person name="Li Z."/>
            <person name="Van de Peer Y."/>
            <person name="Mizrachi E."/>
        </authorList>
    </citation>
    <scope>NUCLEOTIDE SEQUENCE</scope>
    <source>
        <tissue evidence="3">Young leaves</tissue>
    </source>
</reference>
<keyword evidence="4" id="KW-1185">Reference proteome</keyword>
<protein>
    <recommendedName>
        <fullName evidence="2">NPH3 domain-containing protein</fullName>
    </recommendedName>
</protein>
<name>A0A9Q0QYS1_9MAGN</name>
<dbReference type="InterPro" id="IPR027356">
    <property type="entry name" value="NPH3_dom"/>
</dbReference>
<sequence>MNTYIGTFRIPRASMSVFDIVSISTFIILYDKFTVPYCIKLTKRELKIPGELQRIGVGLFAAAIAMIFVSKVVQKRPKYENESGNGNEAQCLNVLSNIMKGSIKTNWISRVEVGVYDHLDVDRSTIESWIRVLPTEKSSVSCNFVLQLLKESFMINIDPALSLEFERRAAEMLESCFAEGLMAKNYGDVNIVYDVELVTKMVNLI</sequence>
<dbReference type="Proteomes" id="UP001141806">
    <property type="component" value="Unassembled WGS sequence"/>
</dbReference>
<keyword evidence="1" id="KW-1133">Transmembrane helix</keyword>
<proteinExistence type="predicted"/>
<dbReference type="GO" id="GO:0016020">
    <property type="term" value="C:membrane"/>
    <property type="evidence" value="ECO:0007669"/>
    <property type="project" value="UniProtKB-SubCell"/>
</dbReference>
<dbReference type="Gene3D" id="1.20.1250.20">
    <property type="entry name" value="MFS general substrate transporter like domains"/>
    <property type="match status" value="1"/>
</dbReference>
<evidence type="ECO:0000259" key="2">
    <source>
        <dbReference type="Pfam" id="PF03000"/>
    </source>
</evidence>
<evidence type="ECO:0000313" key="4">
    <source>
        <dbReference type="Proteomes" id="UP001141806"/>
    </source>
</evidence>
<accession>A0A9Q0QYS1</accession>
<feature type="transmembrane region" description="Helical" evidence="1">
    <location>
        <begin position="12"/>
        <end position="30"/>
    </location>
</feature>
<dbReference type="AlphaFoldDB" id="A0A9Q0QYS1"/>
<dbReference type="InterPro" id="IPR036259">
    <property type="entry name" value="MFS_trans_sf"/>
</dbReference>
<evidence type="ECO:0000313" key="3">
    <source>
        <dbReference type="EMBL" id="KAJ4977035.1"/>
    </source>
</evidence>
<dbReference type="Pfam" id="PF03000">
    <property type="entry name" value="NPH3"/>
    <property type="match status" value="1"/>
</dbReference>
<keyword evidence="1" id="KW-0472">Membrane</keyword>
<keyword evidence="1" id="KW-0812">Transmembrane</keyword>
<feature type="transmembrane region" description="Helical" evidence="1">
    <location>
        <begin position="55"/>
        <end position="73"/>
    </location>
</feature>
<gene>
    <name evidence="3" type="ORF">NE237_002141</name>
</gene>
<dbReference type="GO" id="GO:0022857">
    <property type="term" value="F:transmembrane transporter activity"/>
    <property type="evidence" value="ECO:0007669"/>
    <property type="project" value="InterPro"/>
</dbReference>
<feature type="domain" description="NPH3" evidence="2">
    <location>
        <begin position="120"/>
        <end position="203"/>
    </location>
</feature>
<organism evidence="3 4">
    <name type="scientific">Protea cynaroides</name>
    <dbReference type="NCBI Taxonomy" id="273540"/>
    <lineage>
        <taxon>Eukaryota</taxon>
        <taxon>Viridiplantae</taxon>
        <taxon>Streptophyta</taxon>
        <taxon>Embryophyta</taxon>
        <taxon>Tracheophyta</taxon>
        <taxon>Spermatophyta</taxon>
        <taxon>Magnoliopsida</taxon>
        <taxon>Proteales</taxon>
        <taxon>Proteaceae</taxon>
        <taxon>Protea</taxon>
    </lineage>
</organism>